<dbReference type="Pfam" id="PF03776">
    <property type="entry name" value="MinE"/>
    <property type="match status" value="1"/>
</dbReference>
<dbReference type="EMBL" id="HBGU01001292">
    <property type="protein sequence ID" value="CAD9391374.1"/>
    <property type="molecule type" value="Transcribed_RNA"/>
</dbReference>
<evidence type="ECO:0000256" key="2">
    <source>
        <dbReference type="SAM" id="MobiDB-lite"/>
    </source>
</evidence>
<gene>
    <name evidence="4" type="ORF">CBRE1094_LOCUS655</name>
</gene>
<dbReference type="AlphaFoldDB" id="A0A7S2BB66"/>
<protein>
    <recommendedName>
        <fullName evidence="5">Cell division topological specificity factor MinE</fullName>
    </recommendedName>
</protein>
<evidence type="ECO:0000313" key="4">
    <source>
        <dbReference type="EMBL" id="CAD9391374.1"/>
    </source>
</evidence>
<feature type="region of interest" description="Disordered" evidence="2">
    <location>
        <begin position="146"/>
        <end position="179"/>
    </location>
</feature>
<keyword evidence="3" id="KW-0732">Signal</keyword>
<comment type="similarity">
    <text evidence="1">Belongs to the MinE family.</text>
</comment>
<dbReference type="GO" id="GO:0051301">
    <property type="term" value="P:cell division"/>
    <property type="evidence" value="ECO:0007669"/>
    <property type="project" value="InterPro"/>
</dbReference>
<dbReference type="NCBIfam" id="TIGR01215">
    <property type="entry name" value="minE"/>
    <property type="match status" value="1"/>
</dbReference>
<organism evidence="4">
    <name type="scientific">Haptolina brevifila</name>
    <dbReference type="NCBI Taxonomy" id="156173"/>
    <lineage>
        <taxon>Eukaryota</taxon>
        <taxon>Haptista</taxon>
        <taxon>Haptophyta</taxon>
        <taxon>Prymnesiophyceae</taxon>
        <taxon>Prymnesiales</taxon>
        <taxon>Prymnesiaceae</taxon>
        <taxon>Haptolina</taxon>
    </lineage>
</organism>
<dbReference type="InterPro" id="IPR036707">
    <property type="entry name" value="MinE_sf"/>
</dbReference>
<proteinExistence type="inferred from homology"/>
<evidence type="ECO:0008006" key="5">
    <source>
        <dbReference type="Google" id="ProtNLM"/>
    </source>
</evidence>
<feature type="chain" id="PRO_5030632780" description="Cell division topological specificity factor MinE" evidence="3">
    <location>
        <begin position="19"/>
        <end position="179"/>
    </location>
</feature>
<accession>A0A7S2BB66</accession>
<reference evidence="4" key="1">
    <citation type="submission" date="2021-01" db="EMBL/GenBank/DDBJ databases">
        <authorList>
            <person name="Corre E."/>
            <person name="Pelletier E."/>
            <person name="Niang G."/>
            <person name="Scheremetjew M."/>
            <person name="Finn R."/>
            <person name="Kale V."/>
            <person name="Holt S."/>
            <person name="Cochrane G."/>
            <person name="Meng A."/>
            <person name="Brown T."/>
            <person name="Cohen L."/>
        </authorList>
    </citation>
    <scope>NUCLEOTIDE SEQUENCE</scope>
    <source>
        <strain evidence="4">UTEX LB 985</strain>
    </source>
</reference>
<name>A0A7S2BB66_9EUKA</name>
<dbReference type="SUPFAM" id="SSF55229">
    <property type="entry name" value="Cell division protein MinE topological specificity domain"/>
    <property type="match status" value="1"/>
</dbReference>
<evidence type="ECO:0000256" key="1">
    <source>
        <dbReference type="ARBA" id="ARBA00008168"/>
    </source>
</evidence>
<evidence type="ECO:0000256" key="3">
    <source>
        <dbReference type="SAM" id="SignalP"/>
    </source>
</evidence>
<dbReference type="InterPro" id="IPR005527">
    <property type="entry name" value="MinE"/>
</dbReference>
<feature type="signal peptide" evidence="3">
    <location>
        <begin position="1"/>
        <end position="18"/>
    </location>
</feature>
<sequence>MAPSTVIVLCTSLAACSALVLTPTVSCVSCAAPPAPRTTGAAMGLMTWLSNMLYEGEMRQSRSRRGRADAAGSAAVSRLKVVLAHDRTGLEEATMTKIRAEIQQVIAKYVIIDADKVQFDLVNDDQLTLVTATFPLMGRRPARVAADDDDDDMMTSPLTASLVSGSGRGEGTANTEMSI</sequence>
<dbReference type="Gene3D" id="3.30.1070.10">
    <property type="entry name" value="Cell division topological specificity factor MinE"/>
    <property type="match status" value="1"/>
</dbReference>